<dbReference type="AlphaFoldDB" id="A0A3L6EBR6"/>
<organism evidence="2">
    <name type="scientific">Zea mays</name>
    <name type="common">Maize</name>
    <dbReference type="NCBI Taxonomy" id="4577"/>
    <lineage>
        <taxon>Eukaryota</taxon>
        <taxon>Viridiplantae</taxon>
        <taxon>Streptophyta</taxon>
        <taxon>Embryophyta</taxon>
        <taxon>Tracheophyta</taxon>
        <taxon>Spermatophyta</taxon>
        <taxon>Magnoliopsida</taxon>
        <taxon>Liliopsida</taxon>
        <taxon>Poales</taxon>
        <taxon>Poaceae</taxon>
        <taxon>PACMAD clade</taxon>
        <taxon>Panicoideae</taxon>
        <taxon>Andropogonodae</taxon>
        <taxon>Andropogoneae</taxon>
        <taxon>Tripsacinae</taxon>
        <taxon>Zea</taxon>
    </lineage>
</organism>
<evidence type="ECO:0000313" key="2">
    <source>
        <dbReference type="EMBL" id="PWZ18469.1"/>
    </source>
</evidence>
<dbReference type="InterPro" id="IPR053327">
    <property type="entry name" value="KIP"/>
</dbReference>
<evidence type="ECO:0000256" key="1">
    <source>
        <dbReference type="SAM" id="Coils"/>
    </source>
</evidence>
<dbReference type="PANTHER" id="PTHR36001">
    <property type="entry name" value="CTAGE FAMILY PROTEIN-RELATED"/>
    <property type="match status" value="1"/>
</dbReference>
<comment type="caution">
    <text evidence="2">The sequence shown here is derived from an EMBL/GenBank/DDBJ whole genome shotgun (WGS) entry which is preliminary data.</text>
</comment>
<gene>
    <name evidence="2" type="ORF">Zm00014a_000996</name>
</gene>
<dbReference type="ExpressionAtlas" id="A0A3L6EBR6">
    <property type="expression patterns" value="baseline"/>
</dbReference>
<reference evidence="2" key="1">
    <citation type="journal article" date="2018" name="Nat. Genet.">
        <title>Extensive intraspecific gene order and gene structural variations between Mo17 and other maize genomes.</title>
        <authorList>
            <person name="Sun S."/>
            <person name="Zhou Y."/>
            <person name="Chen J."/>
            <person name="Shi J."/>
            <person name="Zhao H."/>
            <person name="Zhao H."/>
            <person name="Song W."/>
            <person name="Zhang M."/>
            <person name="Cui Y."/>
            <person name="Dong X."/>
            <person name="Liu H."/>
            <person name="Ma X."/>
            <person name="Jiao Y."/>
            <person name="Wang B."/>
            <person name="Wei X."/>
            <person name="Stein J.C."/>
            <person name="Glaubitz J.C."/>
            <person name="Lu F."/>
            <person name="Yu G."/>
            <person name="Liang C."/>
            <person name="Fengler K."/>
            <person name="Li B."/>
            <person name="Rafalski A."/>
            <person name="Schnable P.S."/>
            <person name="Ware D.H."/>
            <person name="Buckler E.S."/>
            <person name="Lai J."/>
        </authorList>
    </citation>
    <scope>NUCLEOTIDE SEQUENCE [LARGE SCALE GENOMIC DNA]</scope>
    <source>
        <tissue evidence="2">Seedling</tissue>
    </source>
</reference>
<accession>A0A3L6EBR6</accession>
<name>A0A3L6EBR6_MAIZE</name>
<sequence length="337" mass="37550">MAAAASGGDTPKQLLSIIRDFAYEKSHGERRVSDLRRRLADARAAADVAAAELDAAKRAREAAEQEFRGSQVQDAIAADSILALEATISCLHEEISKASTDLDALKSKEDSEREDFISKMYDMNAKIRQFQQMVSLELSEYNHCELPSTYGEHVKDKSKTVDSEGISEELSDKVSNIEAEVQLLEEEYKKDLLYHDKANVLTVEQYMCLPKAVQQSALQTLVGDAVSRVMAGVQAEDLWSVRSWPKSKQRELLWRLLWKRQSSCRSSANILNIKSCLFLCISSRIFPMLSAKLSLTSNTRAAELEKVHASLAVELQRRYVCPGCGVNNMPGLEEAAN</sequence>
<protein>
    <submittedName>
        <fullName evidence="2">Uncharacterized protein</fullName>
    </submittedName>
</protein>
<dbReference type="Proteomes" id="UP000251960">
    <property type="component" value="Chromosome 6"/>
</dbReference>
<dbReference type="EMBL" id="NCVQ01000007">
    <property type="protein sequence ID" value="PWZ18469.1"/>
    <property type="molecule type" value="Genomic_DNA"/>
</dbReference>
<feature type="coiled-coil region" evidence="1">
    <location>
        <begin position="32"/>
        <end position="108"/>
    </location>
</feature>
<dbReference type="PANTHER" id="PTHR36001:SF2">
    <property type="entry name" value="CTAGE FAMILY PROTEIN-RELATED"/>
    <property type="match status" value="1"/>
</dbReference>
<keyword evidence="1" id="KW-0175">Coiled coil</keyword>
<proteinExistence type="predicted"/>